<dbReference type="GO" id="GO:0035091">
    <property type="term" value="F:phosphatidylinositol binding"/>
    <property type="evidence" value="ECO:0007669"/>
    <property type="project" value="InterPro"/>
</dbReference>
<feature type="domain" description="PX" evidence="1">
    <location>
        <begin position="145"/>
        <end position="262"/>
    </location>
</feature>
<dbReference type="AlphaFoldDB" id="A0A6G0XVV5"/>
<dbReference type="GO" id="GO:0005768">
    <property type="term" value="C:endosome"/>
    <property type="evidence" value="ECO:0007669"/>
    <property type="project" value="TreeGrafter"/>
</dbReference>
<dbReference type="Pfam" id="PF00787">
    <property type="entry name" value="PX"/>
    <property type="match status" value="1"/>
</dbReference>
<dbReference type="Gene3D" id="1.10.238.10">
    <property type="entry name" value="EF-hand"/>
    <property type="match status" value="1"/>
</dbReference>
<dbReference type="InterPro" id="IPR036871">
    <property type="entry name" value="PX_dom_sf"/>
</dbReference>
<dbReference type="PANTHER" id="PTHR10555">
    <property type="entry name" value="SORTING NEXIN"/>
    <property type="match status" value="1"/>
</dbReference>
<dbReference type="Pfam" id="PF09325">
    <property type="entry name" value="Vps5"/>
    <property type="match status" value="1"/>
</dbReference>
<gene>
    <name evidence="2" type="ORF">Ae201684_001066</name>
</gene>
<dbReference type="InterPro" id="IPR027267">
    <property type="entry name" value="AH/BAR_dom_sf"/>
</dbReference>
<organism evidence="2 3">
    <name type="scientific">Aphanomyces euteiches</name>
    <dbReference type="NCBI Taxonomy" id="100861"/>
    <lineage>
        <taxon>Eukaryota</taxon>
        <taxon>Sar</taxon>
        <taxon>Stramenopiles</taxon>
        <taxon>Oomycota</taxon>
        <taxon>Saprolegniomycetes</taxon>
        <taxon>Saprolegniales</taxon>
        <taxon>Verrucalvaceae</taxon>
        <taxon>Aphanomyces</taxon>
    </lineage>
</organism>
<dbReference type="SMART" id="SM00312">
    <property type="entry name" value="PX"/>
    <property type="match status" value="1"/>
</dbReference>
<evidence type="ECO:0000259" key="1">
    <source>
        <dbReference type="PROSITE" id="PS50195"/>
    </source>
</evidence>
<dbReference type="SUPFAM" id="SSF47473">
    <property type="entry name" value="EF-hand"/>
    <property type="match status" value="1"/>
</dbReference>
<protein>
    <recommendedName>
        <fullName evidence="1">PX domain-containing protein</fullName>
    </recommendedName>
</protein>
<dbReference type="EMBL" id="VJMJ01000009">
    <property type="protein sequence ID" value="KAF0744599.1"/>
    <property type="molecule type" value="Genomic_DNA"/>
</dbReference>
<dbReference type="PROSITE" id="PS50195">
    <property type="entry name" value="PX"/>
    <property type="match status" value="1"/>
</dbReference>
<reference evidence="2 3" key="1">
    <citation type="submission" date="2019-07" db="EMBL/GenBank/DDBJ databases">
        <title>Genomics analysis of Aphanomyces spp. identifies a new class of oomycete effector associated with host adaptation.</title>
        <authorList>
            <person name="Gaulin E."/>
        </authorList>
    </citation>
    <scope>NUCLEOTIDE SEQUENCE [LARGE SCALE GENOMIC DNA]</scope>
    <source>
        <strain evidence="2 3">ATCC 201684</strain>
    </source>
</reference>
<name>A0A6G0XVV5_9STRA</name>
<comment type="caution">
    <text evidence="2">The sequence shown here is derived from an EMBL/GenBank/DDBJ whole genome shotgun (WGS) entry which is preliminary data.</text>
</comment>
<dbReference type="Gene3D" id="1.20.1270.60">
    <property type="entry name" value="Arfaptin homology (AH) domain/BAR domain"/>
    <property type="match status" value="1"/>
</dbReference>
<dbReference type="InterPro" id="IPR015404">
    <property type="entry name" value="Vps5_C"/>
</dbReference>
<proteinExistence type="predicted"/>
<evidence type="ECO:0000313" key="2">
    <source>
        <dbReference type="EMBL" id="KAF0744599.1"/>
    </source>
</evidence>
<evidence type="ECO:0000313" key="3">
    <source>
        <dbReference type="Proteomes" id="UP000481153"/>
    </source>
</evidence>
<dbReference type="SUPFAM" id="SSF103657">
    <property type="entry name" value="BAR/IMD domain-like"/>
    <property type="match status" value="1"/>
</dbReference>
<dbReference type="InterPro" id="IPR011992">
    <property type="entry name" value="EF-hand-dom_pair"/>
</dbReference>
<keyword evidence="3" id="KW-1185">Reference proteome</keyword>
<dbReference type="InterPro" id="IPR001683">
    <property type="entry name" value="PX_dom"/>
</dbReference>
<dbReference type="SUPFAM" id="SSF64268">
    <property type="entry name" value="PX domain"/>
    <property type="match status" value="1"/>
</dbReference>
<dbReference type="Gene3D" id="3.30.1520.10">
    <property type="entry name" value="Phox-like domain"/>
    <property type="match status" value="1"/>
</dbReference>
<dbReference type="Proteomes" id="UP000481153">
    <property type="component" value="Unassembled WGS sequence"/>
</dbReference>
<sequence>MLESQSAADASEFTINFVGGPIKFRAEEGVLFSKLFHIVDIDGDGFVGGVEGAAFIRRANLPNDANREVWRLASGGKSQDRLGKDSWFVAMKLVALVQSSNKCKMQYLYEANPMNVLPLPDFHLEGPPDNIIPNDIETVLSVQEKHFKVFVSSPIVVGSSYNRFTQYVVSTTTDCPSFPVKSCQVRRRFSDFEWLHQRLTDRFRGTIIPPIPEKRWTGNMDATFVEERRQGLEHFINEVCNHDKLSKTFEVQIILTANNEGLVAGRELLAIAPAVAAYVPKASTVTGLWSSMKESLFVSSVQQTVEIKTDEDYTKIGEHIDEYRSRIEELVRCSDIVYNAQRAQGYEMSRCGTFLSALAVHEREDESMSHLVGNTGEVFEAVSNRYQDELDKLLALYVSNIRYLAGKVGAVKTVLTNREQAIQEVHQASATMHRNKERFAAARASSGAAASAMIAEQKMVSAEDRMNLAKEQVDFIASSLKVEAKRLYLGKTEELKQSLLALASTNNDYHAASRQAWEALIPLINVTEQDHQASLERVKRPVEFRKPGVKPDALASIL</sequence>
<dbReference type="PANTHER" id="PTHR10555:SF170">
    <property type="entry name" value="FI18122P1"/>
    <property type="match status" value="1"/>
</dbReference>
<dbReference type="VEuPathDB" id="FungiDB:AeMF1_009476"/>
<accession>A0A6G0XVV5</accession>